<evidence type="ECO:0000256" key="5">
    <source>
        <dbReference type="ARBA" id="ARBA00022573"/>
    </source>
</evidence>
<sequence>MDFFLNHHIAFSLLAGFLLDCILGDPHSFPHPVRFMGFLISFLEKRLNKPSDSEKIQRLKGSFLVFIVIFTSFLIPSAILYACRLIHPYLFLAAESIICYQCIAAKSLCAESSKVYRELKKNDLEKARKAVSMIVGRDTDILDQKGVAKAAVETVAENASDGVVAPIFFMAVFGATGGLVYKAINTMDSMIAYKNERYKNFGFCAAKLDDLANLIPARLSAILMIISTLILAIFPAKQRFHPINAVKIFLRDRYKHSSPNSAQTESVAAGALGLQLAGDTVYEGKVEKKDFIGDKLREIEARDIVRANVLMYATTILTVVISILIRLGY</sequence>
<evidence type="ECO:0000313" key="10">
    <source>
        <dbReference type="EMBL" id="MBB5227151.1"/>
    </source>
</evidence>
<evidence type="ECO:0000313" key="11">
    <source>
        <dbReference type="Proteomes" id="UP000518887"/>
    </source>
</evidence>
<evidence type="ECO:0000256" key="7">
    <source>
        <dbReference type="ARBA" id="ARBA00022989"/>
    </source>
</evidence>
<dbReference type="EMBL" id="JACHFQ010000008">
    <property type="protein sequence ID" value="MBB5227151.1"/>
    <property type="molecule type" value="Genomic_DNA"/>
</dbReference>
<dbReference type="GO" id="GO:0016874">
    <property type="term" value="F:ligase activity"/>
    <property type="evidence" value="ECO:0007669"/>
    <property type="project" value="UniProtKB-KW"/>
</dbReference>
<feature type="transmembrane region" description="Helical" evidence="9">
    <location>
        <begin position="163"/>
        <end position="184"/>
    </location>
</feature>
<comment type="caution">
    <text evidence="9">Lacks conserved residue(s) required for the propagation of feature annotation.</text>
</comment>
<protein>
    <recommendedName>
        <fullName evidence="9">Cobalamin biosynthesis protein CobD</fullName>
    </recommendedName>
</protein>
<evidence type="ECO:0000256" key="8">
    <source>
        <dbReference type="ARBA" id="ARBA00023136"/>
    </source>
</evidence>
<comment type="function">
    <text evidence="9">Converts cobyric acid to cobinamide by the addition of aminopropanol on the F carboxylic group.</text>
</comment>
<feature type="transmembrane region" description="Helical" evidence="9">
    <location>
        <begin position="215"/>
        <end position="234"/>
    </location>
</feature>
<dbReference type="NCBIfam" id="TIGR00380">
    <property type="entry name" value="cobal_cbiB"/>
    <property type="match status" value="1"/>
</dbReference>
<evidence type="ECO:0000256" key="2">
    <source>
        <dbReference type="ARBA" id="ARBA00004953"/>
    </source>
</evidence>
<evidence type="ECO:0000256" key="1">
    <source>
        <dbReference type="ARBA" id="ARBA00004651"/>
    </source>
</evidence>
<dbReference type="PANTHER" id="PTHR34308:SF1">
    <property type="entry name" value="COBALAMIN BIOSYNTHESIS PROTEIN CBIB"/>
    <property type="match status" value="1"/>
</dbReference>
<feature type="transmembrane region" description="Helical" evidence="9">
    <location>
        <begin position="63"/>
        <end position="83"/>
    </location>
</feature>
<dbReference type="Pfam" id="PF03186">
    <property type="entry name" value="CobD_Cbib"/>
    <property type="match status" value="1"/>
</dbReference>
<gene>
    <name evidence="9" type="primary">cobD</name>
    <name evidence="10" type="ORF">HNP76_002547</name>
</gene>
<evidence type="ECO:0000256" key="4">
    <source>
        <dbReference type="ARBA" id="ARBA00022475"/>
    </source>
</evidence>
<feature type="transmembrane region" description="Helical" evidence="9">
    <location>
        <begin position="309"/>
        <end position="328"/>
    </location>
</feature>
<dbReference type="GO" id="GO:0048472">
    <property type="term" value="F:threonine-phosphate decarboxylase activity"/>
    <property type="evidence" value="ECO:0007669"/>
    <property type="project" value="InterPro"/>
</dbReference>
<name>A0A7W8GBC8_9SPIR</name>
<organism evidence="10 11">
    <name type="scientific">Treponema ruminis</name>
    <dbReference type="NCBI Taxonomy" id="744515"/>
    <lineage>
        <taxon>Bacteria</taxon>
        <taxon>Pseudomonadati</taxon>
        <taxon>Spirochaetota</taxon>
        <taxon>Spirochaetia</taxon>
        <taxon>Spirochaetales</taxon>
        <taxon>Treponemataceae</taxon>
        <taxon>Treponema</taxon>
    </lineage>
</organism>
<dbReference type="UniPathway" id="UPA00148"/>
<accession>A0A7W8GBC8</accession>
<keyword evidence="7 9" id="KW-1133">Transmembrane helix</keyword>
<keyword evidence="5 9" id="KW-0169">Cobalamin biosynthesis</keyword>
<evidence type="ECO:0000256" key="3">
    <source>
        <dbReference type="ARBA" id="ARBA00006263"/>
    </source>
</evidence>
<dbReference type="GO" id="GO:0015420">
    <property type="term" value="F:ABC-type vitamin B12 transporter activity"/>
    <property type="evidence" value="ECO:0007669"/>
    <property type="project" value="UniProtKB-UniRule"/>
</dbReference>
<dbReference type="GO" id="GO:0009236">
    <property type="term" value="P:cobalamin biosynthetic process"/>
    <property type="evidence" value="ECO:0007669"/>
    <property type="project" value="UniProtKB-UniRule"/>
</dbReference>
<keyword evidence="11" id="KW-1185">Reference proteome</keyword>
<dbReference type="RefSeq" id="WP_184661100.1">
    <property type="nucleotide sequence ID" value="NZ_JACHFQ010000008.1"/>
</dbReference>
<keyword evidence="6 9" id="KW-0812">Transmembrane</keyword>
<dbReference type="Proteomes" id="UP000518887">
    <property type="component" value="Unassembled WGS sequence"/>
</dbReference>
<dbReference type="AlphaFoldDB" id="A0A7W8GBC8"/>
<proteinExistence type="inferred from homology"/>
<evidence type="ECO:0000256" key="6">
    <source>
        <dbReference type="ARBA" id="ARBA00022692"/>
    </source>
</evidence>
<comment type="caution">
    <text evidence="10">The sequence shown here is derived from an EMBL/GenBank/DDBJ whole genome shotgun (WGS) entry which is preliminary data.</text>
</comment>
<comment type="pathway">
    <text evidence="2 9">Cofactor biosynthesis; adenosylcobalamin biosynthesis.</text>
</comment>
<dbReference type="HAMAP" id="MF_00024">
    <property type="entry name" value="CobD_CbiB"/>
    <property type="match status" value="1"/>
</dbReference>
<keyword evidence="10" id="KW-0436">Ligase</keyword>
<evidence type="ECO:0000256" key="9">
    <source>
        <dbReference type="HAMAP-Rule" id="MF_00024"/>
    </source>
</evidence>
<comment type="similarity">
    <text evidence="3 9">Belongs to the CobD/CbiB family.</text>
</comment>
<dbReference type="PANTHER" id="PTHR34308">
    <property type="entry name" value="COBALAMIN BIOSYNTHESIS PROTEIN CBIB"/>
    <property type="match status" value="1"/>
</dbReference>
<keyword evidence="4 9" id="KW-1003">Cell membrane</keyword>
<comment type="subcellular location">
    <subcellularLocation>
        <location evidence="1 9">Cell membrane</location>
        <topology evidence="1 9">Multi-pass membrane protein</topology>
    </subcellularLocation>
</comment>
<dbReference type="InterPro" id="IPR004485">
    <property type="entry name" value="Cobalamin_biosynth_CobD/CbiB"/>
</dbReference>
<keyword evidence="8 9" id="KW-0472">Membrane</keyword>
<reference evidence="10 11" key="1">
    <citation type="submission" date="2020-08" db="EMBL/GenBank/DDBJ databases">
        <title>Genomic Encyclopedia of Type Strains, Phase IV (KMG-IV): sequencing the most valuable type-strain genomes for metagenomic binning, comparative biology and taxonomic classification.</title>
        <authorList>
            <person name="Goeker M."/>
        </authorList>
    </citation>
    <scope>NUCLEOTIDE SEQUENCE [LARGE SCALE GENOMIC DNA]</scope>
    <source>
        <strain evidence="10 11">DSM 103462</strain>
    </source>
</reference>
<dbReference type="GO" id="GO:0005886">
    <property type="term" value="C:plasma membrane"/>
    <property type="evidence" value="ECO:0007669"/>
    <property type="project" value="UniProtKB-SubCell"/>
</dbReference>